<sequence>MGPWAGEDPSRLHRSSSSPAPSRAQGLQASEGRRCWTPPGRPLPAAVLAGPGLALLLALAAHCAVPQAQGPPQGELDAGRADLWARANASLLRGFWCLPASHLSRDQLSALIRRMASEQVSLGAWQAEGLQGGVPDLLLTPLGPLWLSALRAVPGSACNGPWPIQPIQPALQVRGTAQAECPGSEAAEGEGMWGMGGATGRSEAPQQGSREDPNREGAAAPRDSSSGSGCPLRPLSHADAPKPAPAHHRPRLKHSGRGSGPCARQAEGRPREGPGGPGRHEGGCHGLDLSRGCPPPAVGPWPRAAGGYSHPAAPSQASSAWPSPPARALALL</sequence>
<feature type="region of interest" description="Disordered" evidence="1">
    <location>
        <begin position="1"/>
        <end position="36"/>
    </location>
</feature>
<organism evidence="2 3">
    <name type="scientific">Galemys pyrenaicus</name>
    <name type="common">Iberian desman</name>
    <name type="synonym">Pyrenean desman</name>
    <dbReference type="NCBI Taxonomy" id="202257"/>
    <lineage>
        <taxon>Eukaryota</taxon>
        <taxon>Metazoa</taxon>
        <taxon>Chordata</taxon>
        <taxon>Craniata</taxon>
        <taxon>Vertebrata</taxon>
        <taxon>Euteleostomi</taxon>
        <taxon>Mammalia</taxon>
        <taxon>Eutheria</taxon>
        <taxon>Laurasiatheria</taxon>
        <taxon>Eulipotyphla</taxon>
        <taxon>Talpidae</taxon>
        <taxon>Galemys</taxon>
    </lineage>
</organism>
<name>A0A8J6DG32_GALPY</name>
<dbReference type="Proteomes" id="UP000700334">
    <property type="component" value="Unassembled WGS sequence"/>
</dbReference>
<dbReference type="AlphaFoldDB" id="A0A8J6DG32"/>
<feature type="compositionally biased region" description="Basic and acidic residues" evidence="1">
    <location>
        <begin position="266"/>
        <end position="283"/>
    </location>
</feature>
<feature type="region of interest" description="Disordered" evidence="1">
    <location>
        <begin position="175"/>
        <end position="332"/>
    </location>
</feature>
<protein>
    <submittedName>
        <fullName evidence="2">Mesothelin-like protein</fullName>
    </submittedName>
</protein>
<proteinExistence type="predicted"/>
<evidence type="ECO:0000313" key="3">
    <source>
        <dbReference type="Proteomes" id="UP000700334"/>
    </source>
</evidence>
<accession>A0A8J6DG32</accession>
<dbReference type="EMBL" id="JAGFMF010012160">
    <property type="protein sequence ID" value="KAG8506375.1"/>
    <property type="molecule type" value="Genomic_DNA"/>
</dbReference>
<comment type="caution">
    <text evidence="2">The sequence shown here is derived from an EMBL/GenBank/DDBJ whole genome shotgun (WGS) entry which is preliminary data.</text>
</comment>
<gene>
    <name evidence="2" type="ORF">J0S82_010292</name>
</gene>
<dbReference type="OrthoDB" id="9909579at2759"/>
<feature type="compositionally biased region" description="Basic residues" evidence="1">
    <location>
        <begin position="245"/>
        <end position="256"/>
    </location>
</feature>
<evidence type="ECO:0000313" key="2">
    <source>
        <dbReference type="EMBL" id="KAG8506375.1"/>
    </source>
</evidence>
<evidence type="ECO:0000256" key="1">
    <source>
        <dbReference type="SAM" id="MobiDB-lite"/>
    </source>
</evidence>
<feature type="compositionally biased region" description="Low complexity" evidence="1">
    <location>
        <begin position="309"/>
        <end position="332"/>
    </location>
</feature>
<reference evidence="2" key="1">
    <citation type="journal article" date="2021" name="Evol. Appl.">
        <title>The genome of the Pyrenean desman and the effects of bottlenecks and inbreeding on the genomic landscape of an endangered species.</title>
        <authorList>
            <person name="Escoda L."/>
            <person name="Castresana J."/>
        </authorList>
    </citation>
    <scope>NUCLEOTIDE SEQUENCE</scope>
    <source>
        <strain evidence="2">IBE-C5619</strain>
    </source>
</reference>
<keyword evidence="3" id="KW-1185">Reference proteome</keyword>